<dbReference type="Proteomes" id="UP000294241">
    <property type="component" value="Unassembled WGS sequence"/>
</dbReference>
<evidence type="ECO:0000313" key="22">
    <source>
        <dbReference type="Proteomes" id="UP000294241"/>
    </source>
</evidence>
<evidence type="ECO:0000313" key="17">
    <source>
        <dbReference type="Proteomes" id="UP000291814"/>
    </source>
</evidence>
<dbReference type="CDD" id="cd06261">
    <property type="entry name" value="TM_PBP2"/>
    <property type="match status" value="1"/>
</dbReference>
<dbReference type="AlphaFoldDB" id="A0A4R0VFY4"/>
<dbReference type="Proteomes" id="UP000315512">
    <property type="component" value="Unassembled WGS sequence"/>
</dbReference>
<dbReference type="EMBL" id="SHTF01000023">
    <property type="protein sequence ID" value="TCF63356.1"/>
    <property type="molecule type" value="Genomic_DNA"/>
</dbReference>
<evidence type="ECO:0000313" key="18">
    <source>
        <dbReference type="Proteomes" id="UP000292260"/>
    </source>
</evidence>
<reference evidence="16" key="2">
    <citation type="journal article" date="2019" name="Appl. Environ. Microbiol.">
        <title>An in vitro enrichment strategy for formulating synergistic synbiotics.</title>
        <authorList>
            <person name="Kok C.R."/>
            <person name="Quintero D.F.G."/>
            <person name="Niyirora C."/>
            <person name="Rose D."/>
            <person name="Li A."/>
            <person name="Hutkins R."/>
        </authorList>
    </citation>
    <scope>NUCLEOTIDE SEQUENCE</scope>
    <source>
        <strain evidence="16">CR15</strain>
    </source>
</reference>
<evidence type="ECO:0000313" key="20">
    <source>
        <dbReference type="Proteomes" id="UP000293137"/>
    </source>
</evidence>
<feature type="transmembrane region" description="Helical" evidence="7">
    <location>
        <begin position="77"/>
        <end position="104"/>
    </location>
</feature>
<dbReference type="Proteomes" id="UP000292787">
    <property type="component" value="Unassembled WGS sequence"/>
</dbReference>
<dbReference type="Proteomes" id="UP000293137">
    <property type="component" value="Unassembled WGS sequence"/>
</dbReference>
<dbReference type="RefSeq" id="WP_011067990.1">
    <property type="nucleotide sequence ID" value="NZ_BCYL01000074.1"/>
</dbReference>
<evidence type="ECO:0000313" key="15">
    <source>
        <dbReference type="EMBL" id="TCF69723.1"/>
    </source>
</evidence>
<dbReference type="PROSITE" id="PS50928">
    <property type="entry name" value="ABC_TM1"/>
    <property type="match status" value="1"/>
</dbReference>
<dbReference type="PANTHER" id="PTHR43744:SF3">
    <property type="entry name" value="LACTOSE TRANSPORT SYSTEM PERMEASE PROTEIN LACG"/>
    <property type="match status" value="1"/>
</dbReference>
<dbReference type="EMBL" id="BNHC01000011">
    <property type="protein sequence ID" value="GHM73326.1"/>
    <property type="molecule type" value="Genomic_DNA"/>
</dbReference>
<protein>
    <submittedName>
        <fullName evidence="9 16">ABC transporter permease</fullName>
    </submittedName>
    <submittedName>
        <fullName evidence="14">Transporter</fullName>
    </submittedName>
</protein>
<keyword evidence="3" id="KW-1003">Cell membrane</keyword>
<evidence type="ECO:0000256" key="2">
    <source>
        <dbReference type="ARBA" id="ARBA00022448"/>
    </source>
</evidence>
<dbReference type="PANTHER" id="PTHR43744">
    <property type="entry name" value="ABC TRANSPORTER PERMEASE PROTEIN MG189-RELATED-RELATED"/>
    <property type="match status" value="1"/>
</dbReference>
<dbReference type="GO" id="GO:0005886">
    <property type="term" value="C:plasma membrane"/>
    <property type="evidence" value="ECO:0007669"/>
    <property type="project" value="UniProtKB-SubCell"/>
</dbReference>
<keyword evidence="6 7" id="KW-0472">Membrane</keyword>
<dbReference type="EMBL" id="SHTH01000010">
    <property type="protein sequence ID" value="TCF69723.1"/>
    <property type="molecule type" value="Genomic_DNA"/>
</dbReference>
<gene>
    <name evidence="16" type="ORF">FCO76_01575</name>
    <name evidence="9" type="ORF">MCC00316_16160</name>
    <name evidence="10" type="ORF">MCC10015_1439</name>
    <name evidence="11" type="ORF">MCC10043_1438</name>
    <name evidence="12" type="ORF">MCC10070_1402</name>
    <name evidence="13" type="ORF">MCC10100_1306</name>
    <name evidence="14" type="ORF">MCC10116_1565</name>
    <name evidence="15" type="ORF">MCC10118_1241</name>
</gene>
<dbReference type="Proteomes" id="UP000293441">
    <property type="component" value="Unassembled WGS sequence"/>
</dbReference>
<evidence type="ECO:0000313" key="10">
    <source>
        <dbReference type="EMBL" id="TCD96906.1"/>
    </source>
</evidence>
<reference evidence="9" key="5">
    <citation type="journal article" date="2021" name="Appl. Environ. Microbiol.">
        <title>Novel 3-O-alpha-d-Galactosyl-alpha-l-Arabinofuranosidase for the Assimilation of Gum Arabic Arabinogalactan Protein in Bifidobacterium longum subsp. longum.</title>
        <authorList>
            <person name="Sasaki Y."/>
            <person name="Horigome A."/>
            <person name="Odamaki T."/>
            <person name="Xiao J.Z."/>
            <person name="Ishiwata A."/>
            <person name="Ito Y."/>
            <person name="Kitahara K."/>
            <person name="Fujita K."/>
        </authorList>
    </citation>
    <scope>NUCLEOTIDE SEQUENCE</scope>
    <source>
        <strain evidence="9">MCC00316</strain>
    </source>
</reference>
<accession>A0A4R0VFY4</accession>
<comment type="similarity">
    <text evidence="7">Belongs to the binding-protein-dependent transport system permease family.</text>
</comment>
<dbReference type="Proteomes" id="UP000663812">
    <property type="component" value="Unassembled WGS sequence"/>
</dbReference>
<dbReference type="EMBL" id="SHRR01000021">
    <property type="protein sequence ID" value="TCE85059.1"/>
    <property type="molecule type" value="Genomic_DNA"/>
</dbReference>
<evidence type="ECO:0000313" key="11">
    <source>
        <dbReference type="EMBL" id="TCE40213.1"/>
    </source>
</evidence>
<feature type="domain" description="ABC transmembrane type-1" evidence="8">
    <location>
        <begin position="81"/>
        <end position="269"/>
    </location>
</feature>
<feature type="transmembrane region" description="Helical" evidence="7">
    <location>
        <begin position="251"/>
        <end position="270"/>
    </location>
</feature>
<reference evidence="16" key="4">
    <citation type="submission" date="2019-04" db="EMBL/GenBank/DDBJ databases">
        <authorList>
            <person name="Kok C.R."/>
            <person name="Hutkins R."/>
        </authorList>
    </citation>
    <scope>NUCLEOTIDE SEQUENCE</scope>
    <source>
        <strain evidence="16">CR15</strain>
    </source>
</reference>
<evidence type="ECO:0000256" key="6">
    <source>
        <dbReference type="ARBA" id="ARBA00023136"/>
    </source>
</evidence>
<evidence type="ECO:0000256" key="7">
    <source>
        <dbReference type="RuleBase" id="RU363032"/>
    </source>
</evidence>
<feature type="transmembrane region" description="Helical" evidence="7">
    <location>
        <begin position="116"/>
        <end position="140"/>
    </location>
</feature>
<dbReference type="EMBL" id="SHQU01000030">
    <property type="protein sequence ID" value="TCE40213.1"/>
    <property type="molecule type" value="Genomic_DNA"/>
</dbReference>
<dbReference type="Pfam" id="PF00528">
    <property type="entry name" value="BPD_transp_1"/>
    <property type="match status" value="1"/>
</dbReference>
<evidence type="ECO:0000313" key="13">
    <source>
        <dbReference type="EMBL" id="TCF39107.1"/>
    </source>
</evidence>
<comment type="caution">
    <text evidence="14">The sequence shown here is derived from an EMBL/GenBank/DDBJ whole genome shotgun (WGS) entry which is preliminary data.</text>
</comment>
<dbReference type="EMBL" id="SHPX01000030">
    <property type="protein sequence ID" value="TCD96906.1"/>
    <property type="molecule type" value="Genomic_DNA"/>
</dbReference>
<evidence type="ECO:0000256" key="5">
    <source>
        <dbReference type="ARBA" id="ARBA00022989"/>
    </source>
</evidence>
<dbReference type="EMBL" id="SZNG01000002">
    <property type="protein sequence ID" value="TPH37297.1"/>
    <property type="molecule type" value="Genomic_DNA"/>
</dbReference>
<dbReference type="Gene3D" id="1.10.3720.10">
    <property type="entry name" value="MetI-like"/>
    <property type="match status" value="1"/>
</dbReference>
<sequence>MAGTHAVMENKYNHVTPGKVVRIIVLIALLLFLAAPLLWQISLAFKGPKDDMYAAPYLIPVDPTIQNFVDVFNRLPLLFYVCNTLIVAALNIGGNIISGCFAGYSIALLKFKGKGLVVGLLFLSMLVPGETILISQFLIIRNLQLQNNLIGVALPGLVSSMNILLFMNAFKAIPREMIEAAEVDGANVWQRFWRVCVPQVKGTMALVGIFSFMGSWNDFLWPLIVLTDDSHYTLTLGMSRLQGTFVSDPRVVAAGTIIALVPIMIFFLVFQRYIFNGLEAGSVKE</sequence>
<evidence type="ECO:0000313" key="21">
    <source>
        <dbReference type="Proteomes" id="UP000293441"/>
    </source>
</evidence>
<proteinExistence type="inferred from homology"/>
<evidence type="ECO:0000256" key="3">
    <source>
        <dbReference type="ARBA" id="ARBA00022475"/>
    </source>
</evidence>
<reference evidence="17 18" key="1">
    <citation type="journal article" date="2018" name="Sci. Rep.">
        <title>Genomic diversity and distribution of Bifidobacterium longum subsp. longum across the human lifespan.</title>
        <authorList>
            <person name="Odamaki T."/>
            <person name="Bottacini F."/>
            <person name="Kato K."/>
            <person name="Mitsuyama E."/>
            <person name="Yoshida K."/>
            <person name="Horigome A."/>
            <person name="Xiao J.Z."/>
            <person name="van Sinderen D."/>
        </authorList>
    </citation>
    <scope>NUCLEOTIDE SEQUENCE [LARGE SCALE GENOMIC DNA]</scope>
    <source>
        <strain evidence="10 21">MCC10015</strain>
        <strain evidence="11 18">MCC10043</strain>
        <strain evidence="12 17">MCC10070</strain>
        <strain evidence="13 22">MCC10100</strain>
        <strain evidence="14 19">MCC10116</strain>
        <strain evidence="15 20">MCC10118</strain>
    </source>
</reference>
<keyword evidence="4 7" id="KW-0812">Transmembrane</keyword>
<evidence type="ECO:0000313" key="14">
    <source>
        <dbReference type="EMBL" id="TCF63356.1"/>
    </source>
</evidence>
<organism evidence="14 19">
    <name type="scientific">Bifidobacterium longum subsp. longum</name>
    <dbReference type="NCBI Taxonomy" id="1679"/>
    <lineage>
        <taxon>Bacteria</taxon>
        <taxon>Bacillati</taxon>
        <taxon>Actinomycetota</taxon>
        <taxon>Actinomycetes</taxon>
        <taxon>Bifidobacteriales</taxon>
        <taxon>Bifidobacteriaceae</taxon>
        <taxon>Bifidobacterium</taxon>
    </lineage>
</organism>
<comment type="subcellular location">
    <subcellularLocation>
        <location evidence="1 7">Cell membrane</location>
        <topology evidence="1 7">Multi-pass membrane protein</topology>
    </subcellularLocation>
</comment>
<reference evidence="14" key="3">
    <citation type="submission" date="2019-02" db="EMBL/GenBank/DDBJ databases">
        <authorList>
            <person name="Odamaki T."/>
        </authorList>
    </citation>
    <scope>NUCLEOTIDE SEQUENCE</scope>
    <source>
        <strain evidence="10">MCC10015</strain>
        <strain evidence="11">MCC10043</strain>
        <strain evidence="12">MCC10070</strain>
        <strain evidence="13">MCC10100</strain>
        <strain evidence="14">MCC10116</strain>
        <strain evidence="15">MCC10118</strain>
    </source>
</reference>
<evidence type="ECO:0000259" key="8">
    <source>
        <dbReference type="PROSITE" id="PS50928"/>
    </source>
</evidence>
<dbReference type="SUPFAM" id="SSF161098">
    <property type="entry name" value="MetI-like"/>
    <property type="match status" value="1"/>
</dbReference>
<dbReference type="EMBL" id="SHST01000026">
    <property type="protein sequence ID" value="TCF39107.1"/>
    <property type="molecule type" value="Genomic_DNA"/>
</dbReference>
<evidence type="ECO:0000313" key="9">
    <source>
        <dbReference type="EMBL" id="GHM73326.1"/>
    </source>
</evidence>
<dbReference type="GO" id="GO:0055085">
    <property type="term" value="P:transmembrane transport"/>
    <property type="evidence" value="ECO:0007669"/>
    <property type="project" value="InterPro"/>
</dbReference>
<evidence type="ECO:0000256" key="4">
    <source>
        <dbReference type="ARBA" id="ARBA00022692"/>
    </source>
</evidence>
<evidence type="ECO:0000313" key="12">
    <source>
        <dbReference type="EMBL" id="TCE85059.1"/>
    </source>
</evidence>
<keyword evidence="2 7" id="KW-0813">Transport</keyword>
<evidence type="ECO:0000256" key="1">
    <source>
        <dbReference type="ARBA" id="ARBA00004651"/>
    </source>
</evidence>
<evidence type="ECO:0000313" key="19">
    <source>
        <dbReference type="Proteomes" id="UP000292787"/>
    </source>
</evidence>
<feature type="transmembrane region" description="Helical" evidence="7">
    <location>
        <begin position="204"/>
        <end position="224"/>
    </location>
</feature>
<keyword evidence="5 7" id="KW-1133">Transmembrane helix</keyword>
<name>A0A4R0VFY4_BIFLL</name>
<evidence type="ECO:0000313" key="16">
    <source>
        <dbReference type="EMBL" id="TPH37297.1"/>
    </source>
</evidence>
<dbReference type="InterPro" id="IPR035906">
    <property type="entry name" value="MetI-like_sf"/>
</dbReference>
<feature type="transmembrane region" description="Helical" evidence="7">
    <location>
        <begin position="20"/>
        <end position="39"/>
    </location>
</feature>
<dbReference type="Proteomes" id="UP000292260">
    <property type="component" value="Unassembled WGS sequence"/>
</dbReference>
<dbReference type="Proteomes" id="UP000291814">
    <property type="component" value="Unassembled WGS sequence"/>
</dbReference>
<dbReference type="InterPro" id="IPR000515">
    <property type="entry name" value="MetI-like"/>
</dbReference>
<feature type="transmembrane region" description="Helical" evidence="7">
    <location>
        <begin position="152"/>
        <end position="170"/>
    </location>
</feature>